<organism evidence="1 2">
    <name type="scientific">Candidatus Sulfuritelmatomonas gaucii</name>
    <dbReference type="NCBI Taxonomy" id="2043161"/>
    <lineage>
        <taxon>Bacteria</taxon>
        <taxon>Pseudomonadati</taxon>
        <taxon>Acidobacteriota</taxon>
        <taxon>Terriglobia</taxon>
        <taxon>Terriglobales</taxon>
        <taxon>Acidobacteriaceae</taxon>
        <taxon>Candidatus Sulfuritelmatomonas</taxon>
    </lineage>
</organism>
<name>A0A2N9L5E9_9BACT</name>
<dbReference type="OrthoDB" id="8020966at2"/>
<dbReference type="AlphaFoldDB" id="A0A2N9L5E9"/>
<proteinExistence type="predicted"/>
<reference evidence="2" key="1">
    <citation type="submission" date="2018-02" db="EMBL/GenBank/DDBJ databases">
        <authorList>
            <person name="Hausmann B."/>
        </authorList>
    </citation>
    <scope>NUCLEOTIDE SEQUENCE [LARGE SCALE GENOMIC DNA]</scope>
    <source>
        <strain evidence="2">Peat soil MAG SbA5</strain>
    </source>
</reference>
<dbReference type="Proteomes" id="UP000239735">
    <property type="component" value="Unassembled WGS sequence"/>
</dbReference>
<dbReference type="EMBL" id="OKRB01000055">
    <property type="protein sequence ID" value="SPE18264.1"/>
    <property type="molecule type" value="Genomic_DNA"/>
</dbReference>
<protein>
    <submittedName>
        <fullName evidence="1">Uncharacterized protein</fullName>
    </submittedName>
</protein>
<gene>
    <name evidence="1" type="ORF">SBA5_1480005</name>
</gene>
<evidence type="ECO:0000313" key="2">
    <source>
        <dbReference type="Proteomes" id="UP000239735"/>
    </source>
</evidence>
<evidence type="ECO:0000313" key="1">
    <source>
        <dbReference type="EMBL" id="SPE18264.1"/>
    </source>
</evidence>
<sequence length="140" mass="15702">MGKRIDQFCQDLRIKLTSIDNNMEALKARMDGNVRTEEDVRRYLDDVTKRIDKDRAKVTAAQADIKKWVEERKATTSEKIAEWKAKREMAKLQSRADSAERYAAAAALVASATLDEAEQASVEAWLARKDADTAQGVKAA</sequence>
<accession>A0A2N9L5E9</accession>